<feature type="signal peptide" evidence="6">
    <location>
        <begin position="1"/>
        <end position="19"/>
    </location>
</feature>
<dbReference type="AlphaFoldDB" id="A0A3E4N823"/>
<accession>A0A3E4N823</accession>
<dbReference type="GO" id="GO:0045490">
    <property type="term" value="P:pectin catabolic process"/>
    <property type="evidence" value="ECO:0007669"/>
    <property type="project" value="TreeGrafter"/>
</dbReference>
<evidence type="ECO:0000313" key="8">
    <source>
        <dbReference type="EMBL" id="RHF86498.1"/>
    </source>
</evidence>
<dbReference type="PANTHER" id="PTHR34983">
    <property type="entry name" value="ARABINOGALACTAN ENDO-BETA-1,4-GALACTANASE A"/>
    <property type="match status" value="1"/>
</dbReference>
<evidence type="ECO:0000256" key="4">
    <source>
        <dbReference type="ARBA" id="ARBA00022801"/>
    </source>
</evidence>
<evidence type="ECO:0000256" key="3">
    <source>
        <dbReference type="ARBA" id="ARBA00012556"/>
    </source>
</evidence>
<keyword evidence="6" id="KW-0732">Signal</keyword>
<comment type="caution">
    <text evidence="7">The sequence shown here is derived from an EMBL/GenBank/DDBJ whole genome shotgun (WGS) entry which is preliminary data.</text>
</comment>
<evidence type="ECO:0000313" key="7">
    <source>
        <dbReference type="EMBL" id="RGK58547.1"/>
    </source>
</evidence>
<evidence type="ECO:0000313" key="10">
    <source>
        <dbReference type="Proteomes" id="UP000283485"/>
    </source>
</evidence>
<dbReference type="InterPro" id="IPR017853">
    <property type="entry name" value="GH"/>
</dbReference>
<comment type="similarity">
    <text evidence="2 6">Belongs to the glycosyl hydrolase 53 family.</text>
</comment>
<evidence type="ECO:0000256" key="6">
    <source>
        <dbReference type="RuleBase" id="RU361192"/>
    </source>
</evidence>
<gene>
    <name evidence="8" type="ORF">DW653_14965</name>
    <name evidence="7" type="ORF">DXD04_01215</name>
</gene>
<sequence>MKKIIYLAWMALCSFHAYGQTDTTFYKGADISWTTQLEAEGHRFYNQKGEERECTALMKELGLNAIRLRVWVDPEDGWSSKEDMLTLAKRAQANDMELMVDFHYSDFWADPAHQTIPRAWQNLSFEDLKVAVATHTRDVLLLLKNSGIKPRWVQVGNETSDGFLWEVGRASTNMPQYAALTTAGYDAVKDIFPETTVIVHLDNGFNNELYNYIFDGLKANGGKWDMIGMSLYPYWSIMYKHVKNADEAITRCMDNIRRMSRKYNCPVMIVETGMESAKPEEGKAQLARIIRQARMETEGKCRGVFYWEPECKPTPYVLGAFTADGHPTAIMEAFTEN</sequence>
<dbReference type="PANTHER" id="PTHR34983:SF1">
    <property type="entry name" value="ARABINOGALACTAN ENDO-BETA-1,4-GALACTANASE A"/>
    <property type="match status" value="1"/>
</dbReference>
<dbReference type="Gene3D" id="3.20.20.80">
    <property type="entry name" value="Glycosidases"/>
    <property type="match status" value="1"/>
</dbReference>
<dbReference type="RefSeq" id="WP_117670127.1">
    <property type="nucleotide sequence ID" value="NZ_CABOGR010000001.1"/>
</dbReference>
<dbReference type="GO" id="GO:0031218">
    <property type="term" value="F:arabinogalactan endo-1,4-beta-galactosidase activity"/>
    <property type="evidence" value="ECO:0007669"/>
    <property type="project" value="UniProtKB-EC"/>
</dbReference>
<dbReference type="EMBL" id="QRHQ01000043">
    <property type="protein sequence ID" value="RHF86498.1"/>
    <property type="molecule type" value="Genomic_DNA"/>
</dbReference>
<dbReference type="SUPFAM" id="SSF51445">
    <property type="entry name" value="(Trans)glycosidases"/>
    <property type="match status" value="1"/>
</dbReference>
<name>A0A3E4N823_9BACT</name>
<keyword evidence="4 6" id="KW-0378">Hydrolase</keyword>
<keyword evidence="5 6" id="KW-0326">Glycosidase</keyword>
<dbReference type="EC" id="3.2.1.89" evidence="3 6"/>
<evidence type="ECO:0000256" key="1">
    <source>
        <dbReference type="ARBA" id="ARBA00001695"/>
    </source>
</evidence>
<dbReference type="Pfam" id="PF07745">
    <property type="entry name" value="Glyco_hydro_53"/>
    <property type="match status" value="1"/>
</dbReference>
<dbReference type="EMBL" id="QSQT01000001">
    <property type="protein sequence ID" value="RGK58547.1"/>
    <property type="molecule type" value="Genomic_DNA"/>
</dbReference>
<dbReference type="InterPro" id="IPR011683">
    <property type="entry name" value="Glyco_hydro_53"/>
</dbReference>
<evidence type="ECO:0000313" key="9">
    <source>
        <dbReference type="Proteomes" id="UP000260862"/>
    </source>
</evidence>
<organism evidence="7 9">
    <name type="scientific">Phocaeicola plebeius</name>
    <dbReference type="NCBI Taxonomy" id="310297"/>
    <lineage>
        <taxon>Bacteria</taxon>
        <taxon>Pseudomonadati</taxon>
        <taxon>Bacteroidota</taxon>
        <taxon>Bacteroidia</taxon>
        <taxon>Bacteroidales</taxon>
        <taxon>Bacteroidaceae</taxon>
        <taxon>Phocaeicola</taxon>
    </lineage>
</organism>
<evidence type="ECO:0000256" key="2">
    <source>
        <dbReference type="ARBA" id="ARBA00010687"/>
    </source>
</evidence>
<proteinExistence type="inferred from homology"/>
<comment type="catalytic activity">
    <reaction evidence="1 6">
        <text>The enzyme specifically hydrolyzes (1-&gt;4)-beta-D-galactosidic linkages in type I arabinogalactans.</text>
        <dbReference type="EC" id="3.2.1.89"/>
    </reaction>
</comment>
<protein>
    <recommendedName>
        <fullName evidence="3 6">Arabinogalactan endo-beta-1,4-galactanase</fullName>
        <ecNumber evidence="3 6">3.2.1.89</ecNumber>
    </recommendedName>
</protein>
<dbReference type="GO" id="GO:0015926">
    <property type="term" value="F:glucosidase activity"/>
    <property type="evidence" value="ECO:0007669"/>
    <property type="project" value="InterPro"/>
</dbReference>
<keyword evidence="9" id="KW-1185">Reference proteome</keyword>
<dbReference type="Proteomes" id="UP000260862">
    <property type="component" value="Unassembled WGS sequence"/>
</dbReference>
<evidence type="ECO:0000256" key="5">
    <source>
        <dbReference type="ARBA" id="ARBA00023295"/>
    </source>
</evidence>
<reference evidence="9 10" key="1">
    <citation type="submission" date="2018-08" db="EMBL/GenBank/DDBJ databases">
        <title>A genome reference for cultivated species of the human gut microbiota.</title>
        <authorList>
            <person name="Zou Y."/>
            <person name="Xue W."/>
            <person name="Luo G."/>
        </authorList>
    </citation>
    <scope>NUCLEOTIDE SEQUENCE [LARGE SCALE GENOMIC DNA]</scope>
    <source>
        <strain evidence="8 10">AM23-23</strain>
        <strain evidence="7 9">TF10-3AC</strain>
    </source>
</reference>
<dbReference type="Proteomes" id="UP000283485">
    <property type="component" value="Unassembled WGS sequence"/>
</dbReference>
<feature type="chain" id="PRO_5041759617" description="Arabinogalactan endo-beta-1,4-galactanase" evidence="6">
    <location>
        <begin position="20"/>
        <end position="337"/>
    </location>
</feature>